<organism evidence="2 3">
    <name type="scientific">Arthrobacter ginkgonis</name>
    <dbReference type="NCBI Taxonomy" id="1630594"/>
    <lineage>
        <taxon>Bacteria</taxon>
        <taxon>Bacillati</taxon>
        <taxon>Actinomycetota</taxon>
        <taxon>Actinomycetes</taxon>
        <taxon>Micrococcales</taxon>
        <taxon>Micrococcaceae</taxon>
        <taxon>Arthrobacter</taxon>
    </lineage>
</organism>
<accession>A0ABP7CLH3</accession>
<name>A0ABP7CLH3_9MICC</name>
<dbReference type="Proteomes" id="UP001500752">
    <property type="component" value="Unassembled WGS sequence"/>
</dbReference>
<protein>
    <submittedName>
        <fullName evidence="2">Uncharacterized protein</fullName>
    </submittedName>
</protein>
<reference evidence="3" key="1">
    <citation type="journal article" date="2019" name="Int. J. Syst. Evol. Microbiol.">
        <title>The Global Catalogue of Microorganisms (GCM) 10K type strain sequencing project: providing services to taxonomists for standard genome sequencing and annotation.</title>
        <authorList>
            <consortium name="The Broad Institute Genomics Platform"/>
            <consortium name="The Broad Institute Genome Sequencing Center for Infectious Disease"/>
            <person name="Wu L."/>
            <person name="Ma J."/>
        </authorList>
    </citation>
    <scope>NUCLEOTIDE SEQUENCE [LARGE SCALE GENOMIC DNA]</scope>
    <source>
        <strain evidence="3">JCM 30742</strain>
    </source>
</reference>
<proteinExistence type="predicted"/>
<evidence type="ECO:0000313" key="2">
    <source>
        <dbReference type="EMBL" id="GAA3692884.1"/>
    </source>
</evidence>
<dbReference type="EMBL" id="BAABEO010000023">
    <property type="protein sequence ID" value="GAA3692884.1"/>
    <property type="molecule type" value="Genomic_DNA"/>
</dbReference>
<sequence length="66" mass="6949">MRRSAQSLERMVGQVVLAGAEVPLDHRPGAFAHRAQDPLRGIAGRRGTPFCAPQASGSRADGTVLP</sequence>
<evidence type="ECO:0000313" key="3">
    <source>
        <dbReference type="Proteomes" id="UP001500752"/>
    </source>
</evidence>
<feature type="region of interest" description="Disordered" evidence="1">
    <location>
        <begin position="39"/>
        <end position="66"/>
    </location>
</feature>
<gene>
    <name evidence="2" type="ORF">GCM10023081_32830</name>
</gene>
<comment type="caution">
    <text evidence="2">The sequence shown here is derived from an EMBL/GenBank/DDBJ whole genome shotgun (WGS) entry which is preliminary data.</text>
</comment>
<keyword evidence="3" id="KW-1185">Reference proteome</keyword>
<evidence type="ECO:0000256" key="1">
    <source>
        <dbReference type="SAM" id="MobiDB-lite"/>
    </source>
</evidence>